<comment type="caution">
    <text evidence="2">The sequence shown here is derived from an EMBL/GenBank/DDBJ whole genome shotgun (WGS) entry which is preliminary data.</text>
</comment>
<dbReference type="OrthoDB" id="1896086at2759"/>
<evidence type="ECO:0000313" key="3">
    <source>
        <dbReference type="Proteomes" id="UP000310108"/>
    </source>
</evidence>
<organism evidence="2 3">
    <name type="scientific">Colletotrichum tanaceti</name>
    <dbReference type="NCBI Taxonomy" id="1306861"/>
    <lineage>
        <taxon>Eukaryota</taxon>
        <taxon>Fungi</taxon>
        <taxon>Dikarya</taxon>
        <taxon>Ascomycota</taxon>
        <taxon>Pezizomycotina</taxon>
        <taxon>Sordariomycetes</taxon>
        <taxon>Hypocreomycetidae</taxon>
        <taxon>Glomerellales</taxon>
        <taxon>Glomerellaceae</taxon>
        <taxon>Colletotrichum</taxon>
        <taxon>Colletotrichum destructivum species complex</taxon>
    </lineage>
</organism>
<feature type="region of interest" description="Disordered" evidence="1">
    <location>
        <begin position="340"/>
        <end position="447"/>
    </location>
</feature>
<evidence type="ECO:0000256" key="1">
    <source>
        <dbReference type="SAM" id="MobiDB-lite"/>
    </source>
</evidence>
<protein>
    <submittedName>
        <fullName evidence="2">Uncharacterized protein</fullName>
    </submittedName>
</protein>
<dbReference type="EMBL" id="PJEX01000421">
    <property type="protein sequence ID" value="TKW50236.1"/>
    <property type="molecule type" value="Genomic_DNA"/>
</dbReference>
<dbReference type="AlphaFoldDB" id="A0A4V6DG43"/>
<gene>
    <name evidence="2" type="ORF">CTA1_2300</name>
</gene>
<dbReference type="Proteomes" id="UP000310108">
    <property type="component" value="Unassembled WGS sequence"/>
</dbReference>
<evidence type="ECO:0000313" key="2">
    <source>
        <dbReference type="EMBL" id="TKW50236.1"/>
    </source>
</evidence>
<feature type="non-terminal residue" evidence="2">
    <location>
        <position position="1"/>
    </location>
</feature>
<keyword evidence="3" id="KW-1185">Reference proteome</keyword>
<name>A0A4V6DG43_9PEZI</name>
<sequence length="447" mass="51564">ETLVPQKEFVLRDSNHNRPLCNPWKKGSLSVSNIALWFVHTTAPLMLEAIQDLLIAAAKGEKHPLVSKSLVRLMRNVVYVEERWLYTVPPYFMGGTLNTNWATKDVLGFFSILLTNLKNSEDFRPMAEEEMDRAQSTRNQWAMWIKPRKDWDSVFIEVVDKLPERGEGIWGILEHLACYKNTKSGALKLDERYCTGTVDEPVPTGKLMKKSWPANDIWRRYPAHVAIPGLVRQARPYSGVRQARPYSGVRGLESLYEPVLDSRRRVPVWELHHLGHFSRQRLLDPIKSVHRAVREFHRKYPNEPVRGERPVEPVPTSEEEEMCRKQHKWWHWRRLCGKRPNGATSGEPVPATEEVQAVEEPAPHEPRSGEPAPTSEEEMCRKQRKWWHPSSWCGKRPKPEEVEAVEEQAPNEPTSDELTSSEPVPTSKEAQAVKGKKRYFWGNRGGT</sequence>
<reference evidence="2 3" key="1">
    <citation type="journal article" date="2019" name="PLoS ONE">
        <title>Comparative genome analysis indicates high evolutionary potential of pathogenicity genes in Colletotrichum tanaceti.</title>
        <authorList>
            <person name="Lelwala R.V."/>
            <person name="Korhonen P.K."/>
            <person name="Young N.D."/>
            <person name="Scott J.B."/>
            <person name="Ades P.A."/>
            <person name="Gasser R.B."/>
            <person name="Taylor P.W.J."/>
        </authorList>
    </citation>
    <scope>NUCLEOTIDE SEQUENCE [LARGE SCALE GENOMIC DNA]</scope>
    <source>
        <strain evidence="2">BRIP57314</strain>
    </source>
</reference>
<accession>A0A4V6DG43</accession>
<proteinExistence type="predicted"/>